<name>A0ABV5HGZ2_9VIBR</name>
<evidence type="ECO:0000313" key="1">
    <source>
        <dbReference type="EMBL" id="MFB9133498.1"/>
    </source>
</evidence>
<keyword evidence="2" id="KW-1185">Reference proteome</keyword>
<sequence>MSTSIFLRSLKACPECDSLAVFCCSSLDAVSKYSVLCHDCGFEGEEARSTQAAIDLWNHPKAHTPIKRYKDY</sequence>
<comment type="caution">
    <text evidence="1">The sequence shown here is derived from an EMBL/GenBank/DDBJ whole genome shotgun (WGS) entry which is preliminary data.</text>
</comment>
<reference evidence="1 2" key="1">
    <citation type="submission" date="2024-09" db="EMBL/GenBank/DDBJ databases">
        <authorList>
            <person name="Sun Q."/>
            <person name="Mori K."/>
        </authorList>
    </citation>
    <scope>NUCLEOTIDE SEQUENCE [LARGE SCALE GENOMIC DNA]</scope>
    <source>
        <strain evidence="1 2">CECT 8064</strain>
    </source>
</reference>
<dbReference type="RefSeq" id="WP_390189018.1">
    <property type="nucleotide sequence ID" value="NZ_JBHMEP010000001.1"/>
</dbReference>
<protein>
    <submittedName>
        <fullName evidence="1">Lar family restriction alleviation protein</fullName>
    </submittedName>
</protein>
<proteinExistence type="predicted"/>
<evidence type="ECO:0000313" key="2">
    <source>
        <dbReference type="Proteomes" id="UP001589645"/>
    </source>
</evidence>
<gene>
    <name evidence="1" type="ORF">ACFFUV_00760</name>
</gene>
<dbReference type="EMBL" id="JBHMEP010000001">
    <property type="protein sequence ID" value="MFB9133498.1"/>
    <property type="molecule type" value="Genomic_DNA"/>
</dbReference>
<dbReference type="Proteomes" id="UP001589645">
    <property type="component" value="Unassembled WGS sequence"/>
</dbReference>
<accession>A0ABV5HGZ2</accession>
<organism evidence="1 2">
    <name type="scientific">Vibrio olivae</name>
    <dbReference type="NCBI Taxonomy" id="1243002"/>
    <lineage>
        <taxon>Bacteria</taxon>
        <taxon>Pseudomonadati</taxon>
        <taxon>Pseudomonadota</taxon>
        <taxon>Gammaproteobacteria</taxon>
        <taxon>Vibrionales</taxon>
        <taxon>Vibrionaceae</taxon>
        <taxon>Vibrio</taxon>
    </lineage>
</organism>
<dbReference type="Pfam" id="PF14354">
    <property type="entry name" value="Lar_restr_allev"/>
    <property type="match status" value="1"/>
</dbReference>